<organism evidence="2 3">
    <name type="scientific">Myxococcus landrumensis</name>
    <dbReference type="NCBI Taxonomy" id="2813577"/>
    <lineage>
        <taxon>Bacteria</taxon>
        <taxon>Pseudomonadati</taxon>
        <taxon>Myxococcota</taxon>
        <taxon>Myxococcia</taxon>
        <taxon>Myxococcales</taxon>
        <taxon>Cystobacterineae</taxon>
        <taxon>Myxococcaceae</taxon>
        <taxon>Myxococcus</taxon>
    </lineage>
</organism>
<feature type="compositionally biased region" description="Pro residues" evidence="1">
    <location>
        <begin position="25"/>
        <end position="37"/>
    </location>
</feature>
<protein>
    <recommendedName>
        <fullName evidence="4">Lipoprotein</fullName>
    </recommendedName>
</protein>
<evidence type="ECO:0000256" key="1">
    <source>
        <dbReference type="SAM" id="MobiDB-lite"/>
    </source>
</evidence>
<reference evidence="2 3" key="1">
    <citation type="submission" date="2021-02" db="EMBL/GenBank/DDBJ databases">
        <title>De Novo genome assembly of isolated myxobacteria.</title>
        <authorList>
            <person name="Stevens D.C."/>
        </authorList>
    </citation>
    <scope>NUCLEOTIDE SEQUENCE [LARGE SCALE GENOMIC DNA]</scope>
    <source>
        <strain evidence="2 3">SCHIC003</strain>
    </source>
</reference>
<evidence type="ECO:0000313" key="2">
    <source>
        <dbReference type="EMBL" id="QSQ11523.1"/>
    </source>
</evidence>
<accession>A0ABX7MYU7</accession>
<evidence type="ECO:0000313" key="3">
    <source>
        <dbReference type="Proteomes" id="UP000663090"/>
    </source>
</evidence>
<dbReference type="EMBL" id="CP071091">
    <property type="protein sequence ID" value="QSQ11523.1"/>
    <property type="molecule type" value="Genomic_DNA"/>
</dbReference>
<dbReference type="SUPFAM" id="SSF81901">
    <property type="entry name" value="HCP-like"/>
    <property type="match status" value="1"/>
</dbReference>
<evidence type="ECO:0008006" key="4">
    <source>
        <dbReference type="Google" id="ProtNLM"/>
    </source>
</evidence>
<feature type="region of interest" description="Disordered" evidence="1">
    <location>
        <begin position="135"/>
        <end position="158"/>
    </location>
</feature>
<gene>
    <name evidence="2" type="ORF">JY572_24305</name>
</gene>
<name>A0ABX7MYU7_9BACT</name>
<feature type="region of interest" description="Disordered" evidence="1">
    <location>
        <begin position="18"/>
        <end position="42"/>
    </location>
</feature>
<keyword evidence="3" id="KW-1185">Reference proteome</keyword>
<sequence>MRRLLTVLAVLQLTACATTHTNDPRNPPGPAPRPVPPDASEARRLGAEADRLLEDGRYEDALFLYRKAYIDGFRHPDGLYYAGVIAARGGSIDESLIWLGRAADEGFSALQTMNLEPSLDAVRQHESWARIAEKVTANANKNTHNKDTRSDTATAPAS</sequence>
<dbReference type="Proteomes" id="UP000663090">
    <property type="component" value="Chromosome"/>
</dbReference>
<proteinExistence type="predicted"/>
<dbReference type="RefSeq" id="WP_206713272.1">
    <property type="nucleotide sequence ID" value="NZ_CP071091.1"/>
</dbReference>